<organism evidence="2 3">
    <name type="scientific">Cucumis melo var. makuwa</name>
    <name type="common">Oriental melon</name>
    <dbReference type="NCBI Taxonomy" id="1194695"/>
    <lineage>
        <taxon>Eukaryota</taxon>
        <taxon>Viridiplantae</taxon>
        <taxon>Streptophyta</taxon>
        <taxon>Embryophyta</taxon>
        <taxon>Tracheophyta</taxon>
        <taxon>Spermatophyta</taxon>
        <taxon>Magnoliopsida</taxon>
        <taxon>eudicotyledons</taxon>
        <taxon>Gunneridae</taxon>
        <taxon>Pentapetalae</taxon>
        <taxon>rosids</taxon>
        <taxon>fabids</taxon>
        <taxon>Cucurbitales</taxon>
        <taxon>Cucurbitaceae</taxon>
        <taxon>Benincaseae</taxon>
        <taxon>Cucumis</taxon>
    </lineage>
</organism>
<name>A0A5A7V7P7_CUCMM</name>
<feature type="compositionally biased region" description="Polar residues" evidence="1">
    <location>
        <begin position="62"/>
        <end position="80"/>
    </location>
</feature>
<accession>A0A5A7V7P7</accession>
<reference evidence="2 3" key="1">
    <citation type="submission" date="2019-08" db="EMBL/GenBank/DDBJ databases">
        <title>Draft genome sequences of two oriental melons (Cucumis melo L. var makuwa).</title>
        <authorList>
            <person name="Kwon S.-Y."/>
        </authorList>
    </citation>
    <scope>NUCLEOTIDE SEQUENCE [LARGE SCALE GENOMIC DNA]</scope>
    <source>
        <strain evidence="3">cv. SW 3</strain>
        <tissue evidence="2">Leaf</tissue>
    </source>
</reference>
<dbReference type="AlphaFoldDB" id="A0A5A7V7P7"/>
<evidence type="ECO:0000313" key="2">
    <source>
        <dbReference type="EMBL" id="KAA0063007.1"/>
    </source>
</evidence>
<dbReference type="Proteomes" id="UP000321393">
    <property type="component" value="Unassembled WGS sequence"/>
</dbReference>
<evidence type="ECO:0000256" key="1">
    <source>
        <dbReference type="SAM" id="MobiDB-lite"/>
    </source>
</evidence>
<proteinExistence type="predicted"/>
<evidence type="ECO:0000313" key="3">
    <source>
        <dbReference type="Proteomes" id="UP000321393"/>
    </source>
</evidence>
<feature type="region of interest" description="Disordered" evidence="1">
    <location>
        <begin position="62"/>
        <end position="85"/>
    </location>
</feature>
<gene>
    <name evidence="2" type="ORF">E6C27_scaffold468G001090</name>
</gene>
<sequence>MASRTLSGVMGDPDAISDSPEMASGVMGDPDAISTMSSFSRGFHETDAIFLEFAEDLDNLAGGSSSVDDNSGTSQPSATPTPKEKCASRLLDFERNVGANGWIPKPMGGFWCGEAHFPTRCSLQPCDRFVDHQLLNTFKEFWGDSHRHFKKYSDPKEACANPTHLLVESDED</sequence>
<protein>
    <submittedName>
        <fullName evidence="2">CACTA en-spm transposon protein</fullName>
    </submittedName>
</protein>
<comment type="caution">
    <text evidence="2">The sequence shown here is derived from an EMBL/GenBank/DDBJ whole genome shotgun (WGS) entry which is preliminary data.</text>
</comment>
<dbReference type="EMBL" id="SSTE01003650">
    <property type="protein sequence ID" value="KAA0063007.1"/>
    <property type="molecule type" value="Genomic_DNA"/>
</dbReference>
<feature type="region of interest" description="Disordered" evidence="1">
    <location>
        <begin position="1"/>
        <end position="27"/>
    </location>
</feature>